<gene>
    <name evidence="2" type="ORF">ATK74_0392</name>
</gene>
<organism evidence="2 3">
    <name type="scientific">Propionicimonas paludicola</name>
    <dbReference type="NCBI Taxonomy" id="185243"/>
    <lineage>
        <taxon>Bacteria</taxon>
        <taxon>Bacillati</taxon>
        <taxon>Actinomycetota</taxon>
        <taxon>Actinomycetes</taxon>
        <taxon>Propionibacteriales</taxon>
        <taxon>Nocardioidaceae</taxon>
        <taxon>Propionicimonas</taxon>
    </lineage>
</organism>
<keyword evidence="1" id="KW-0812">Transmembrane</keyword>
<keyword evidence="1" id="KW-0472">Membrane</keyword>
<feature type="transmembrane region" description="Helical" evidence="1">
    <location>
        <begin position="61"/>
        <end position="83"/>
    </location>
</feature>
<proteinExistence type="predicted"/>
<name>A0A2A9CNU4_9ACTN</name>
<accession>A0A2A9CNU4</accession>
<comment type="caution">
    <text evidence="2">The sequence shown here is derived from an EMBL/GenBank/DDBJ whole genome shotgun (WGS) entry which is preliminary data.</text>
</comment>
<protein>
    <submittedName>
        <fullName evidence="2">Uncharacterized protein</fullName>
    </submittedName>
</protein>
<keyword evidence="1" id="KW-1133">Transmembrane helix</keyword>
<feature type="transmembrane region" description="Helical" evidence="1">
    <location>
        <begin position="12"/>
        <end position="41"/>
    </location>
</feature>
<evidence type="ECO:0000313" key="3">
    <source>
        <dbReference type="Proteomes" id="UP000226079"/>
    </source>
</evidence>
<evidence type="ECO:0000256" key="1">
    <source>
        <dbReference type="SAM" id="Phobius"/>
    </source>
</evidence>
<dbReference type="RefSeq" id="WP_098459468.1">
    <property type="nucleotide sequence ID" value="NZ_PDJC01000001.1"/>
</dbReference>
<dbReference type="OrthoDB" id="3177419at2"/>
<keyword evidence="3" id="KW-1185">Reference proteome</keyword>
<sequence length="103" mass="10617">MEQLLAALDGAWRVLLVAIVLGAGLPTLFAAGIRALAWGIGGDAEVHGAGVIVKPNLIGRLVAYLLFAIVLGSVALGIGYIAAHGMGWTITFNGLMPVFTPKH</sequence>
<dbReference type="Proteomes" id="UP000226079">
    <property type="component" value="Unassembled WGS sequence"/>
</dbReference>
<evidence type="ECO:0000313" key="2">
    <source>
        <dbReference type="EMBL" id="PFG15871.1"/>
    </source>
</evidence>
<dbReference type="AlphaFoldDB" id="A0A2A9CNU4"/>
<reference evidence="2 3" key="1">
    <citation type="submission" date="2017-10" db="EMBL/GenBank/DDBJ databases">
        <title>Sequencing the genomes of 1000 actinobacteria strains.</title>
        <authorList>
            <person name="Klenk H.-P."/>
        </authorList>
    </citation>
    <scope>NUCLEOTIDE SEQUENCE [LARGE SCALE GENOMIC DNA]</scope>
    <source>
        <strain evidence="2 3">DSM 15597</strain>
    </source>
</reference>
<dbReference type="EMBL" id="PDJC01000001">
    <property type="protein sequence ID" value="PFG15871.1"/>
    <property type="molecule type" value="Genomic_DNA"/>
</dbReference>